<dbReference type="AlphaFoldDB" id="A0A4Q0SVH6"/>
<comment type="similarity">
    <text evidence="1">Belongs to the pectinesterase family.</text>
</comment>
<dbReference type="OrthoDB" id="9804686at2"/>
<evidence type="ECO:0000259" key="6">
    <source>
        <dbReference type="Pfam" id="PF01095"/>
    </source>
</evidence>
<evidence type="ECO:0000313" key="7">
    <source>
        <dbReference type="EMBL" id="RXH55075.1"/>
    </source>
</evidence>
<gene>
    <name evidence="7" type="ORF">GRAN_4179</name>
</gene>
<sequence length="364" mass="39384">MLRSVLPVALVLLVVSLTATAQKHGSHKALDADVHVRVSPDVKTGIESTTEYPTIQMAMDHAPDAGTGRVFVHIYPGQYRERVIVTQNRPRMTLIGMGSSPSDVVITNSLNANQAGGTYFTQTVEVNGDEFEADNITFENSAGNTGQAVAVAVRSDRAIFKHCRFLGHQDTLFADYGRQYYTGSYIAGGVDFIFGDATAVFDHSEIHALSPGFLTAQSRIKPSETTGFVIANSRVSSTVNDAADLGGRRASNSNNPASGSRSSASSQGSFYLGRPWRPYARVVYLNTSLPSDLSSAGWNNWNKESNETTAFFAEYKSSGPGASAKDRVSWSHQLTDAQARPFATKTFLRGRDNWDPEAEAAKLP</sequence>
<feature type="chain" id="PRO_5020961433" evidence="5">
    <location>
        <begin position="22"/>
        <end position="364"/>
    </location>
</feature>
<feature type="region of interest" description="Disordered" evidence="4">
    <location>
        <begin position="243"/>
        <end position="268"/>
    </location>
</feature>
<dbReference type="InterPro" id="IPR012334">
    <property type="entry name" value="Pectin_lyas_fold"/>
</dbReference>
<evidence type="ECO:0000313" key="8">
    <source>
        <dbReference type="Proteomes" id="UP000289437"/>
    </source>
</evidence>
<protein>
    <submittedName>
        <fullName evidence="7">Rhamnogalacturonan acetylesterase</fullName>
    </submittedName>
</protein>
<dbReference type="InterPro" id="IPR011050">
    <property type="entry name" value="Pectin_lyase_fold/virulence"/>
</dbReference>
<evidence type="ECO:0000256" key="2">
    <source>
        <dbReference type="ARBA" id="ARBA00022801"/>
    </source>
</evidence>
<reference evidence="7 8" key="1">
    <citation type="submission" date="2018-11" db="EMBL/GenBank/DDBJ databases">
        <authorList>
            <person name="Mardanov A.V."/>
            <person name="Ravin N.V."/>
            <person name="Dedysh S.N."/>
        </authorList>
    </citation>
    <scope>NUCLEOTIDE SEQUENCE [LARGE SCALE GENOMIC DNA]</scope>
    <source>
        <strain evidence="7 8">AF10</strain>
    </source>
</reference>
<keyword evidence="5" id="KW-0732">Signal</keyword>
<keyword evidence="8" id="KW-1185">Reference proteome</keyword>
<dbReference type="GO" id="GO:0009279">
    <property type="term" value="C:cell outer membrane"/>
    <property type="evidence" value="ECO:0007669"/>
    <property type="project" value="TreeGrafter"/>
</dbReference>
<dbReference type="GO" id="GO:0030599">
    <property type="term" value="F:pectinesterase activity"/>
    <property type="evidence" value="ECO:0007669"/>
    <property type="project" value="InterPro"/>
</dbReference>
<reference evidence="8" key="2">
    <citation type="submission" date="2019-02" db="EMBL/GenBank/DDBJ databases">
        <title>Granulicella sibirica sp. nov., a psychrotolerant acidobacterium isolated from an organic soil layer in forested tundra, West Siberia.</title>
        <authorList>
            <person name="Oshkin I.Y."/>
            <person name="Kulichevskaya I.S."/>
            <person name="Rijpstra W.I.C."/>
            <person name="Sinninghe Damste J.S."/>
            <person name="Rakitin A.L."/>
            <person name="Ravin N.V."/>
            <person name="Dedysh S.N."/>
        </authorList>
    </citation>
    <scope>NUCLEOTIDE SEQUENCE [LARGE SCALE GENOMIC DNA]</scope>
    <source>
        <strain evidence="8">AF10</strain>
    </source>
</reference>
<evidence type="ECO:0000256" key="4">
    <source>
        <dbReference type="SAM" id="MobiDB-lite"/>
    </source>
</evidence>
<organism evidence="7 8">
    <name type="scientific">Granulicella sibirica</name>
    <dbReference type="NCBI Taxonomy" id="2479048"/>
    <lineage>
        <taxon>Bacteria</taxon>
        <taxon>Pseudomonadati</taxon>
        <taxon>Acidobacteriota</taxon>
        <taxon>Terriglobia</taxon>
        <taxon>Terriglobales</taxon>
        <taxon>Acidobacteriaceae</taxon>
        <taxon>Granulicella</taxon>
    </lineage>
</organism>
<accession>A0A4Q0SVH6</accession>
<feature type="compositionally biased region" description="Low complexity" evidence="4">
    <location>
        <begin position="248"/>
        <end position="268"/>
    </location>
</feature>
<dbReference type="Pfam" id="PF01095">
    <property type="entry name" value="Pectinesterase"/>
    <property type="match status" value="1"/>
</dbReference>
<comment type="caution">
    <text evidence="7">The sequence shown here is derived from an EMBL/GenBank/DDBJ whole genome shotgun (WGS) entry which is preliminary data.</text>
</comment>
<dbReference type="Proteomes" id="UP000289437">
    <property type="component" value="Unassembled WGS sequence"/>
</dbReference>
<dbReference type="InterPro" id="IPR000070">
    <property type="entry name" value="Pectinesterase_cat"/>
</dbReference>
<proteinExistence type="inferred from homology"/>
<evidence type="ECO:0000256" key="5">
    <source>
        <dbReference type="SAM" id="SignalP"/>
    </source>
</evidence>
<dbReference type="GO" id="GO:0042545">
    <property type="term" value="P:cell wall modification"/>
    <property type="evidence" value="ECO:0007669"/>
    <property type="project" value="InterPro"/>
</dbReference>
<dbReference type="SUPFAM" id="SSF51126">
    <property type="entry name" value="Pectin lyase-like"/>
    <property type="match status" value="1"/>
</dbReference>
<keyword evidence="3" id="KW-0063">Aspartyl esterase</keyword>
<name>A0A4Q0SVH6_9BACT</name>
<keyword evidence="2" id="KW-0378">Hydrolase</keyword>
<dbReference type="PANTHER" id="PTHR31321">
    <property type="entry name" value="ACYL-COA THIOESTER HYDROLASE YBHC-RELATED"/>
    <property type="match status" value="1"/>
</dbReference>
<dbReference type="PANTHER" id="PTHR31321:SF57">
    <property type="entry name" value="PECTINESTERASE 53-RELATED"/>
    <property type="match status" value="1"/>
</dbReference>
<dbReference type="EMBL" id="RDSM01000003">
    <property type="protein sequence ID" value="RXH55075.1"/>
    <property type="molecule type" value="Genomic_DNA"/>
</dbReference>
<evidence type="ECO:0000256" key="3">
    <source>
        <dbReference type="ARBA" id="ARBA00023085"/>
    </source>
</evidence>
<evidence type="ECO:0000256" key="1">
    <source>
        <dbReference type="ARBA" id="ARBA00008891"/>
    </source>
</evidence>
<feature type="signal peptide" evidence="5">
    <location>
        <begin position="1"/>
        <end position="21"/>
    </location>
</feature>
<dbReference type="Gene3D" id="2.160.20.10">
    <property type="entry name" value="Single-stranded right-handed beta-helix, Pectin lyase-like"/>
    <property type="match status" value="1"/>
</dbReference>
<feature type="domain" description="Pectinesterase catalytic" evidence="6">
    <location>
        <begin position="47"/>
        <end position="350"/>
    </location>
</feature>
<dbReference type="RefSeq" id="WP_128914752.1">
    <property type="nucleotide sequence ID" value="NZ_RDSM01000003.1"/>
</dbReference>